<name>A0A8S4S911_9NEOP</name>
<dbReference type="AlphaFoldDB" id="A0A8S4S911"/>
<dbReference type="InterPro" id="IPR026960">
    <property type="entry name" value="RVT-Znf"/>
</dbReference>
<comment type="caution">
    <text evidence="2">The sequence shown here is derived from an EMBL/GenBank/DDBJ whole genome shotgun (WGS) entry which is preliminary data.</text>
</comment>
<dbReference type="OrthoDB" id="8062590at2759"/>
<evidence type="ECO:0000313" key="2">
    <source>
        <dbReference type="EMBL" id="CAH2251673.1"/>
    </source>
</evidence>
<sequence length="112" mass="12595">MTTAEDFGEASLPFRGFALAGTRAWAADQNIALQQCCSVAEIFMELVLSHFTGSMLLKMGIIDDPTCRACNEDVETMEHLLCECDWNTDWLESGLTSWEWPIHNQRITVPPN</sequence>
<evidence type="ECO:0000313" key="3">
    <source>
        <dbReference type="Proteomes" id="UP000838756"/>
    </source>
</evidence>
<gene>
    <name evidence="2" type="primary">jg2317</name>
    <name evidence="2" type="ORF">PAEG_LOCUS22261</name>
</gene>
<feature type="domain" description="Reverse transcriptase zinc-binding" evidence="1">
    <location>
        <begin position="52"/>
        <end position="87"/>
    </location>
</feature>
<accession>A0A8S4S911</accession>
<evidence type="ECO:0000259" key="1">
    <source>
        <dbReference type="Pfam" id="PF13966"/>
    </source>
</evidence>
<organism evidence="2 3">
    <name type="scientific">Pararge aegeria aegeria</name>
    <dbReference type="NCBI Taxonomy" id="348720"/>
    <lineage>
        <taxon>Eukaryota</taxon>
        <taxon>Metazoa</taxon>
        <taxon>Ecdysozoa</taxon>
        <taxon>Arthropoda</taxon>
        <taxon>Hexapoda</taxon>
        <taxon>Insecta</taxon>
        <taxon>Pterygota</taxon>
        <taxon>Neoptera</taxon>
        <taxon>Endopterygota</taxon>
        <taxon>Lepidoptera</taxon>
        <taxon>Glossata</taxon>
        <taxon>Ditrysia</taxon>
        <taxon>Papilionoidea</taxon>
        <taxon>Nymphalidae</taxon>
        <taxon>Satyrinae</taxon>
        <taxon>Satyrini</taxon>
        <taxon>Parargina</taxon>
        <taxon>Pararge</taxon>
    </lineage>
</organism>
<reference evidence="2" key="1">
    <citation type="submission" date="2022-03" db="EMBL/GenBank/DDBJ databases">
        <authorList>
            <person name="Lindestad O."/>
        </authorList>
    </citation>
    <scope>NUCLEOTIDE SEQUENCE</scope>
</reference>
<dbReference type="Pfam" id="PF13966">
    <property type="entry name" value="zf-RVT"/>
    <property type="match status" value="1"/>
</dbReference>
<protein>
    <submittedName>
        <fullName evidence="2">Jg2317 protein</fullName>
    </submittedName>
</protein>
<keyword evidence="3" id="KW-1185">Reference proteome</keyword>
<dbReference type="Proteomes" id="UP000838756">
    <property type="component" value="Unassembled WGS sequence"/>
</dbReference>
<dbReference type="EMBL" id="CAKXAJ010026029">
    <property type="protein sequence ID" value="CAH2251673.1"/>
    <property type="molecule type" value="Genomic_DNA"/>
</dbReference>
<proteinExistence type="predicted"/>